<evidence type="ECO:0000313" key="2">
    <source>
        <dbReference type="EMBL" id="KAF6206513.1"/>
    </source>
</evidence>
<feature type="domain" description="RAP" evidence="1">
    <location>
        <begin position="40"/>
        <end position="98"/>
    </location>
</feature>
<dbReference type="Proteomes" id="UP000466442">
    <property type="component" value="Unassembled WGS sequence"/>
</dbReference>
<evidence type="ECO:0000313" key="3">
    <source>
        <dbReference type="Proteomes" id="UP000466442"/>
    </source>
</evidence>
<reference evidence="2" key="1">
    <citation type="journal article" date="2021" name="Mol. Ecol. Resour.">
        <title>Apolygus lucorum genome provides insights into omnivorousness and mesophyll feeding.</title>
        <authorList>
            <person name="Liu Y."/>
            <person name="Liu H."/>
            <person name="Wang H."/>
            <person name="Huang T."/>
            <person name="Liu B."/>
            <person name="Yang B."/>
            <person name="Yin L."/>
            <person name="Li B."/>
            <person name="Zhang Y."/>
            <person name="Zhang S."/>
            <person name="Jiang F."/>
            <person name="Zhang X."/>
            <person name="Ren Y."/>
            <person name="Wang B."/>
            <person name="Wang S."/>
            <person name="Lu Y."/>
            <person name="Wu K."/>
            <person name="Fan W."/>
            <person name="Wang G."/>
        </authorList>
    </citation>
    <scope>NUCLEOTIDE SEQUENCE</scope>
    <source>
        <strain evidence="2">12Hb</strain>
    </source>
</reference>
<dbReference type="Pfam" id="PF08373">
    <property type="entry name" value="RAP"/>
    <property type="match status" value="1"/>
</dbReference>
<accession>A0A8S9XC11</accession>
<keyword evidence="3" id="KW-1185">Reference proteome</keyword>
<dbReference type="InterPro" id="IPR013584">
    <property type="entry name" value="RAP"/>
</dbReference>
<sequence length="107" mass="12223">MGFFIDAECLIDEKMTPLPLVDKKTGQPIQSNKPKRGRKVAVMVWDYHDITKGKSSLCGSAALSTELLKKSGYHVLNISYKDYNFRDKLTDRVSFIEKQLRTLVVKE</sequence>
<evidence type="ECO:0000259" key="1">
    <source>
        <dbReference type="PROSITE" id="PS51286"/>
    </source>
</evidence>
<gene>
    <name evidence="2" type="ORF">GE061_017746</name>
</gene>
<dbReference type="OrthoDB" id="6501018at2759"/>
<dbReference type="AlphaFoldDB" id="A0A8S9XC11"/>
<protein>
    <recommendedName>
        <fullName evidence="1">RAP domain-containing protein</fullName>
    </recommendedName>
</protein>
<comment type="caution">
    <text evidence="2">The sequence shown here is derived from an EMBL/GenBank/DDBJ whole genome shotgun (WGS) entry which is preliminary data.</text>
</comment>
<dbReference type="EMBL" id="WIXP02000008">
    <property type="protein sequence ID" value="KAF6206513.1"/>
    <property type="molecule type" value="Genomic_DNA"/>
</dbReference>
<dbReference type="PROSITE" id="PS51286">
    <property type="entry name" value="RAP"/>
    <property type="match status" value="1"/>
</dbReference>
<organism evidence="2 3">
    <name type="scientific">Apolygus lucorum</name>
    <name type="common">Small green plant bug</name>
    <name type="synonym">Lygocoris lucorum</name>
    <dbReference type="NCBI Taxonomy" id="248454"/>
    <lineage>
        <taxon>Eukaryota</taxon>
        <taxon>Metazoa</taxon>
        <taxon>Ecdysozoa</taxon>
        <taxon>Arthropoda</taxon>
        <taxon>Hexapoda</taxon>
        <taxon>Insecta</taxon>
        <taxon>Pterygota</taxon>
        <taxon>Neoptera</taxon>
        <taxon>Paraneoptera</taxon>
        <taxon>Hemiptera</taxon>
        <taxon>Heteroptera</taxon>
        <taxon>Panheteroptera</taxon>
        <taxon>Cimicomorpha</taxon>
        <taxon>Miridae</taxon>
        <taxon>Mirini</taxon>
        <taxon>Apolygus</taxon>
    </lineage>
</organism>
<proteinExistence type="predicted"/>
<name>A0A8S9XC11_APOLU</name>
<dbReference type="SMART" id="SM00952">
    <property type="entry name" value="RAP"/>
    <property type="match status" value="1"/>
</dbReference>